<dbReference type="SMART" id="SM01026">
    <property type="entry name" value="Beach"/>
    <property type="match status" value="1"/>
</dbReference>
<feature type="transmembrane region" description="Helical" evidence="1">
    <location>
        <begin position="380"/>
        <end position="403"/>
    </location>
</feature>
<feature type="transmembrane region" description="Helical" evidence="1">
    <location>
        <begin position="509"/>
        <end position="527"/>
    </location>
</feature>
<organism evidence="3 4">
    <name type="scientific">Heterorhabditis bacteriophora</name>
    <name type="common">Entomopathogenic nematode worm</name>
    <dbReference type="NCBI Taxonomy" id="37862"/>
    <lineage>
        <taxon>Eukaryota</taxon>
        <taxon>Metazoa</taxon>
        <taxon>Ecdysozoa</taxon>
        <taxon>Nematoda</taxon>
        <taxon>Chromadorea</taxon>
        <taxon>Rhabditida</taxon>
        <taxon>Rhabditina</taxon>
        <taxon>Rhabditomorpha</taxon>
        <taxon>Strongyloidea</taxon>
        <taxon>Heterorhabditidae</taxon>
        <taxon>Heterorhabditis</taxon>
    </lineage>
</organism>
<feature type="domain" description="BEACH" evidence="2">
    <location>
        <begin position="40"/>
        <end position="267"/>
    </location>
</feature>
<dbReference type="Proteomes" id="UP000095283">
    <property type="component" value="Unplaced"/>
</dbReference>
<evidence type="ECO:0000256" key="1">
    <source>
        <dbReference type="SAM" id="Phobius"/>
    </source>
</evidence>
<evidence type="ECO:0000313" key="3">
    <source>
        <dbReference type="Proteomes" id="UP000095283"/>
    </source>
</evidence>
<feature type="transmembrane region" description="Helical" evidence="1">
    <location>
        <begin position="483"/>
        <end position="503"/>
    </location>
</feature>
<accession>A0A1I7WFL4</accession>
<evidence type="ECO:0000259" key="2">
    <source>
        <dbReference type="SMART" id="SM01026"/>
    </source>
</evidence>
<keyword evidence="3" id="KW-1185">Reference proteome</keyword>
<dbReference type="InterPro" id="IPR036372">
    <property type="entry name" value="BEACH_dom_sf"/>
</dbReference>
<dbReference type="Gene3D" id="1.10.1540.10">
    <property type="entry name" value="BEACH domain"/>
    <property type="match status" value="1"/>
</dbReference>
<dbReference type="InterPro" id="IPR005312">
    <property type="entry name" value="DUF1759"/>
</dbReference>
<protein>
    <submittedName>
        <fullName evidence="4">BEACH domain-containing protein</fullName>
    </submittedName>
</protein>
<reference evidence="4" key="1">
    <citation type="submission" date="2016-11" db="UniProtKB">
        <authorList>
            <consortium name="WormBaseParasite"/>
        </authorList>
    </citation>
    <scope>IDENTIFICATION</scope>
</reference>
<dbReference type="CDD" id="cd06071">
    <property type="entry name" value="Beach"/>
    <property type="match status" value="1"/>
</dbReference>
<feature type="transmembrane region" description="Helical" evidence="1">
    <location>
        <begin position="618"/>
        <end position="638"/>
    </location>
</feature>
<feature type="transmembrane region" description="Helical" evidence="1">
    <location>
        <begin position="587"/>
        <end position="606"/>
    </location>
</feature>
<dbReference type="Pfam" id="PF03564">
    <property type="entry name" value="DUF1759"/>
    <property type="match status" value="1"/>
</dbReference>
<dbReference type="SUPFAM" id="SSF81837">
    <property type="entry name" value="BEACH domain"/>
    <property type="match status" value="1"/>
</dbReference>
<sequence length="1101" mass="129539">MYPRYSVDSFHCDNALWLIYDPLSELWGKQLCYKSLDSEMMEWVCHKISNFDYLMKLNERAGRIRGEVHNHPIFPWVCDFTTKDSGWRPLDRTKFRLAKGDDQLREMYSRQLLHHVPELLSDIGFMVYRARVESKENLCKHVRRKWVPREYPVSIARMYEWTPEECIPELYEDPKLLVSCHSDMPDMEYPSFVSSPEEFIEWHRSMLESEEVSSNLHKWIDLAFGYLLSGEDAVQSLNVHMCFVYGKKRNLRTQGMVQLFDRPHPQRKPNQAAQSASEPLEYIPDTIKLEQREGKFKIFNFCCSNYTSELKEYIFSYFAKYKDSDVEEEKMESNDILDSLLGSMKSLLVVISEICLANRCRGDFAYYEHSNNFKNVIKQFIFRIFIYFYYRPSFFLFLIFPIVHRLISILCRTLTDESLSEIMAPLTVLLQCESSIKYKNILNIIIFHDSSDANVFRSSFFLKTSNSKLFCQLGTPFPRKCTIILLALILFFILENFYMVFVHRRDVQIIIYIIVNYFLEVILKYFIISTHSIYIEYIIMVTMIRDSSQISKLITYLLLDYVITKIIYRVLLIAINSDSQFSSHRSRIVITARVSLSFCSLICIYWRKFFVNTLCDLFKFLFISLTILFICGSCRFFYQRIQLDNLNNSSVKSDTKNRRASRTDNDSTYKQTELYDQVTIFSQDIEGSPNEQYESNLQQRHRKKIILLKDSLKEKPTKTIKGIQMLPANYEWMVSTLQKRYGHKSNNRSSIVQNLHDLKPAINDAEKCLDVLEDINALVNQMESTGYNVRTTNDPMWTDAICKKFPYHILSKTLKMQNEKDTMTIEELLESLESEISSRHITERRMRVLDRKEPRSFEQNLRSTADVQRYNNNLRHSEKVCEFCDRKGHSSIVCRTINKPSERRTVDSKQATLSHTSNACNQENCFQCGKNHHQTLCLRTMNSGQQPYLRNERKDPAQRWQSNDRITQFQREQVTAPQNLQYFDGIRNQPQSSDVRAGSYTQLNNTNEIKQQIVLMTAEGSIWNNHSSMFERALFFFDMGAQTSLVEERFAMQLGLLASESETITMSGQQPSRDAINNFSVRKKSFFPTCVLKENDKYRAF</sequence>
<dbReference type="AlphaFoldDB" id="A0A1I7WFL4"/>
<proteinExistence type="predicted"/>
<dbReference type="PANTHER" id="PTHR46866">
    <property type="entry name" value="GH12955P"/>
    <property type="match status" value="1"/>
</dbReference>
<feature type="transmembrane region" description="Helical" evidence="1">
    <location>
        <begin position="553"/>
        <end position="575"/>
    </location>
</feature>
<dbReference type="WBParaSite" id="Hba_03760">
    <property type="protein sequence ID" value="Hba_03760"/>
    <property type="gene ID" value="Hba_03760"/>
</dbReference>
<dbReference type="Pfam" id="PF02138">
    <property type="entry name" value="Beach"/>
    <property type="match status" value="1"/>
</dbReference>
<dbReference type="InterPro" id="IPR000409">
    <property type="entry name" value="BEACH_dom"/>
</dbReference>
<keyword evidence="1" id="KW-1133">Transmembrane helix</keyword>
<name>A0A1I7WFL4_HETBA</name>
<evidence type="ECO:0000313" key="4">
    <source>
        <dbReference type="WBParaSite" id="Hba_03760"/>
    </source>
</evidence>
<dbReference type="PANTHER" id="PTHR46866:SF1">
    <property type="entry name" value="GH12955P"/>
    <property type="match status" value="1"/>
</dbReference>
<keyword evidence="1" id="KW-0812">Transmembrane</keyword>
<keyword evidence="1" id="KW-0472">Membrane</keyword>